<dbReference type="OrthoDB" id="9805976at2"/>
<keyword evidence="4" id="KW-1185">Reference proteome</keyword>
<evidence type="ECO:0000313" key="4">
    <source>
        <dbReference type="Proteomes" id="UP000186102"/>
    </source>
</evidence>
<sequence length="186" mass="21283">MQALIISDKEYQTKTFTRLNQVLSRSITEKDFKVKETQIGRNDLAFCVGCFGCWVKKPGECVINDAMTQINYDFINSDVVVYLCPVVFGQFSANIKNSFDRWIPNILPFFETRRDGSTMHPARYSSYPKQIIIGYGDELSDEDITLFIDVTTKHRQNVDVLIYQGDDAEILQAFDNLTLKKVGALQ</sequence>
<dbReference type="STRING" id="1888891.DSOL_4609"/>
<dbReference type="PANTHER" id="PTHR43278">
    <property type="entry name" value="NAD(P)H-DEPENDENT FMN-CONTAINING OXIDOREDUCTASE YWQN-RELATED"/>
    <property type="match status" value="1"/>
</dbReference>
<name>A0A1Q8QJ81_9FIRM</name>
<dbReference type="InterPro" id="IPR029039">
    <property type="entry name" value="Flavoprotein-like_sf"/>
</dbReference>
<dbReference type="EMBL" id="MLBF01000059">
    <property type="protein sequence ID" value="OLN27338.1"/>
    <property type="molecule type" value="Genomic_DNA"/>
</dbReference>
<proteinExistence type="predicted"/>
<accession>A0A1Q8QJ81</accession>
<reference evidence="3 4" key="1">
    <citation type="submission" date="2016-09" db="EMBL/GenBank/DDBJ databases">
        <title>Complete genome of Desulfosporosinus sp. OL.</title>
        <authorList>
            <person name="Mardanov A."/>
            <person name="Beletsky A."/>
            <person name="Panova A."/>
            <person name="Karnachuk O."/>
            <person name="Ravin N."/>
        </authorList>
    </citation>
    <scope>NUCLEOTIDE SEQUENCE [LARGE SCALE GENOMIC DNA]</scope>
    <source>
        <strain evidence="3 4">OL</strain>
    </source>
</reference>
<comment type="caution">
    <text evidence="3">The sequence shown here is derived from an EMBL/GenBank/DDBJ whole genome shotgun (WGS) entry which is preliminary data.</text>
</comment>
<dbReference type="AlphaFoldDB" id="A0A1Q8QJ81"/>
<dbReference type="SUPFAM" id="SSF52218">
    <property type="entry name" value="Flavoproteins"/>
    <property type="match status" value="1"/>
</dbReference>
<evidence type="ECO:0000313" key="3">
    <source>
        <dbReference type="EMBL" id="OLN27338.1"/>
    </source>
</evidence>
<organism evidence="3 4">
    <name type="scientific">Desulfosporosinus metallidurans</name>
    <dbReference type="NCBI Taxonomy" id="1888891"/>
    <lineage>
        <taxon>Bacteria</taxon>
        <taxon>Bacillati</taxon>
        <taxon>Bacillota</taxon>
        <taxon>Clostridia</taxon>
        <taxon>Eubacteriales</taxon>
        <taxon>Desulfitobacteriaceae</taxon>
        <taxon>Desulfosporosinus</taxon>
    </lineage>
</organism>
<evidence type="ECO:0000256" key="1">
    <source>
        <dbReference type="ARBA" id="ARBA00022630"/>
    </source>
</evidence>
<keyword evidence="1" id="KW-0285">Flavoprotein</keyword>
<protein>
    <submittedName>
        <fullName evidence="3">Iron-sulfur flavoprotein</fullName>
    </submittedName>
</protein>
<evidence type="ECO:0000256" key="2">
    <source>
        <dbReference type="ARBA" id="ARBA00022643"/>
    </source>
</evidence>
<dbReference type="Gene3D" id="3.40.50.360">
    <property type="match status" value="1"/>
</dbReference>
<keyword evidence="2" id="KW-0288">FMN</keyword>
<dbReference type="RefSeq" id="WP_075366931.1">
    <property type="nucleotide sequence ID" value="NZ_MLBF01000059.1"/>
</dbReference>
<dbReference type="PANTHER" id="PTHR43278:SF2">
    <property type="entry name" value="IRON-SULFUR FLAVOPROTEIN"/>
    <property type="match status" value="1"/>
</dbReference>
<gene>
    <name evidence="3" type="ORF">DSOL_4609</name>
</gene>
<dbReference type="InterPro" id="IPR051796">
    <property type="entry name" value="ISF_SsuE-like"/>
</dbReference>
<dbReference type="Proteomes" id="UP000186102">
    <property type="component" value="Unassembled WGS sequence"/>
</dbReference>